<evidence type="ECO:0000256" key="8">
    <source>
        <dbReference type="ARBA" id="ARBA00023114"/>
    </source>
</evidence>
<keyword evidence="10" id="KW-0998">Cell outer membrane</keyword>
<evidence type="ECO:0000256" key="5">
    <source>
        <dbReference type="ARBA" id="ARBA00022692"/>
    </source>
</evidence>
<keyword evidence="3" id="KW-0813">Transport</keyword>
<dbReference type="SUPFAM" id="SSF56935">
    <property type="entry name" value="Porins"/>
    <property type="match status" value="1"/>
</dbReference>
<dbReference type="EMBL" id="FNJL01000035">
    <property type="protein sequence ID" value="SDP87501.1"/>
    <property type="molecule type" value="Genomic_DNA"/>
</dbReference>
<accession>A0A1H0WAD8</accession>
<keyword evidence="7" id="KW-0406">Ion transport</keyword>
<keyword evidence="6" id="KW-0732">Signal</keyword>
<evidence type="ECO:0000259" key="11">
    <source>
        <dbReference type="Pfam" id="PF13609"/>
    </source>
</evidence>
<evidence type="ECO:0000256" key="6">
    <source>
        <dbReference type="ARBA" id="ARBA00022729"/>
    </source>
</evidence>
<keyword evidence="4" id="KW-1134">Transmembrane beta strand</keyword>
<gene>
    <name evidence="12" type="ORF">SAMN04489708_1352</name>
</gene>
<evidence type="ECO:0000313" key="12">
    <source>
        <dbReference type="EMBL" id="SDP87501.1"/>
    </source>
</evidence>
<dbReference type="GO" id="GO:0046930">
    <property type="term" value="C:pore complex"/>
    <property type="evidence" value="ECO:0007669"/>
    <property type="project" value="UniProtKB-KW"/>
</dbReference>
<evidence type="ECO:0000256" key="1">
    <source>
        <dbReference type="ARBA" id="ARBA00004571"/>
    </source>
</evidence>
<evidence type="ECO:0000256" key="9">
    <source>
        <dbReference type="ARBA" id="ARBA00023136"/>
    </source>
</evidence>
<keyword evidence="13" id="KW-1185">Reference proteome</keyword>
<keyword evidence="5" id="KW-0812">Transmembrane</keyword>
<organism evidence="12 13">
    <name type="scientific">Paracidovorax cattleyae</name>
    <dbReference type="NCBI Taxonomy" id="80868"/>
    <lineage>
        <taxon>Bacteria</taxon>
        <taxon>Pseudomonadati</taxon>
        <taxon>Pseudomonadota</taxon>
        <taxon>Betaproteobacteria</taxon>
        <taxon>Burkholderiales</taxon>
        <taxon>Comamonadaceae</taxon>
        <taxon>Paracidovorax</taxon>
    </lineage>
</organism>
<evidence type="ECO:0000313" key="13">
    <source>
        <dbReference type="Proteomes" id="UP000199317"/>
    </source>
</evidence>
<evidence type="ECO:0000256" key="10">
    <source>
        <dbReference type="ARBA" id="ARBA00023237"/>
    </source>
</evidence>
<dbReference type="InterPro" id="IPR050298">
    <property type="entry name" value="Gram-neg_bact_OMP"/>
</dbReference>
<dbReference type="GO" id="GO:0006811">
    <property type="term" value="P:monoatomic ion transport"/>
    <property type="evidence" value="ECO:0007669"/>
    <property type="project" value="UniProtKB-KW"/>
</dbReference>
<keyword evidence="8" id="KW-0626">Porin</keyword>
<comment type="subcellular location">
    <subcellularLocation>
        <location evidence="1">Cell outer membrane</location>
        <topology evidence="1">Multi-pass membrane protein</topology>
    </subcellularLocation>
</comment>
<dbReference type="PRINTS" id="PR00184">
    <property type="entry name" value="NEISSPPORIN"/>
</dbReference>
<dbReference type="PANTHER" id="PTHR34501">
    <property type="entry name" value="PROTEIN YDDL-RELATED"/>
    <property type="match status" value="1"/>
</dbReference>
<dbReference type="Gene3D" id="2.40.160.10">
    <property type="entry name" value="Porin"/>
    <property type="match status" value="1"/>
</dbReference>
<evidence type="ECO:0000256" key="4">
    <source>
        <dbReference type="ARBA" id="ARBA00022452"/>
    </source>
</evidence>
<dbReference type="Proteomes" id="UP000199317">
    <property type="component" value="Unassembled WGS sequence"/>
</dbReference>
<keyword evidence="9" id="KW-0472">Membrane</keyword>
<dbReference type="InterPro" id="IPR002299">
    <property type="entry name" value="Porin_Neis"/>
</dbReference>
<sequence length="402" mass="42380">MQELSDPIGRGAARHAPAALRDHNLDGDNIVKSTLAALLAALPCIVSAQSSVTIFGVLDAGVASIRNEGSARVTGLVSGGSNTSRLGFRGKEDLGSGLAASFWLEGELQVDDGNATGGFNFVRRSTVSLSGRFGEMRLGRDFTPTYLSMNPFDAWRQRGFGMLENFGPARGSASVAYQRLSNSVAYFLPEGLGGLYGSAMYGFGEQPSDKAVVANAAGLSTNAANATTRHTGNYLGARVGYSRGPVNVAVSYGEFKDVVRTVAPSSYADSYRLGNVAGEYDFGVATANLFYQQERMAGRASIGSFGFDTLAAGLTVPLGSHTLRAQYARYHVRHSGNDLAKLAFGYLYNFSKRTWVYADVARMKNEGRSAVTLGGVGNSLLAAVPQPGGKSTGVSVGIRHSF</sequence>
<evidence type="ECO:0000256" key="7">
    <source>
        <dbReference type="ARBA" id="ARBA00023065"/>
    </source>
</evidence>
<dbReference type="InterPro" id="IPR033900">
    <property type="entry name" value="Gram_neg_porin_domain"/>
</dbReference>
<dbReference type="CDD" id="cd00342">
    <property type="entry name" value="gram_neg_porins"/>
    <property type="match status" value="1"/>
</dbReference>
<dbReference type="PANTHER" id="PTHR34501:SF9">
    <property type="entry name" value="MAJOR OUTER MEMBRANE PROTEIN P.IA"/>
    <property type="match status" value="1"/>
</dbReference>
<feature type="domain" description="Porin" evidence="11">
    <location>
        <begin position="36"/>
        <end position="367"/>
    </location>
</feature>
<dbReference type="Pfam" id="PF13609">
    <property type="entry name" value="Porin_4"/>
    <property type="match status" value="1"/>
</dbReference>
<dbReference type="GO" id="GO:0009279">
    <property type="term" value="C:cell outer membrane"/>
    <property type="evidence" value="ECO:0007669"/>
    <property type="project" value="UniProtKB-SubCell"/>
</dbReference>
<comment type="subunit">
    <text evidence="2">Homotrimer.</text>
</comment>
<reference evidence="13" key="1">
    <citation type="submission" date="2016-10" db="EMBL/GenBank/DDBJ databases">
        <authorList>
            <person name="Varghese N."/>
            <person name="Submissions S."/>
        </authorList>
    </citation>
    <scope>NUCLEOTIDE SEQUENCE [LARGE SCALE GENOMIC DNA]</scope>
    <source>
        <strain evidence="13">DSM 17101</strain>
    </source>
</reference>
<dbReference type="GO" id="GO:0015288">
    <property type="term" value="F:porin activity"/>
    <property type="evidence" value="ECO:0007669"/>
    <property type="project" value="UniProtKB-KW"/>
</dbReference>
<protein>
    <submittedName>
        <fullName evidence="12">Outer membrane protein (Porin)</fullName>
    </submittedName>
</protein>
<proteinExistence type="predicted"/>
<name>A0A1H0WAD8_9BURK</name>
<dbReference type="InterPro" id="IPR023614">
    <property type="entry name" value="Porin_dom_sf"/>
</dbReference>
<evidence type="ECO:0000256" key="2">
    <source>
        <dbReference type="ARBA" id="ARBA00011233"/>
    </source>
</evidence>
<evidence type="ECO:0000256" key="3">
    <source>
        <dbReference type="ARBA" id="ARBA00022448"/>
    </source>
</evidence>
<dbReference type="AlphaFoldDB" id="A0A1H0WAD8"/>